<comment type="caution">
    <text evidence="1">The sequence shown here is derived from an EMBL/GenBank/DDBJ whole genome shotgun (WGS) entry which is preliminary data.</text>
</comment>
<dbReference type="PROSITE" id="PS51257">
    <property type="entry name" value="PROKAR_LIPOPROTEIN"/>
    <property type="match status" value="1"/>
</dbReference>
<gene>
    <name evidence="1" type="primary">Acey_s0031.g2245</name>
    <name evidence="1" type="synonym">ASPR-s0031.g2245</name>
    <name evidence="1" type="ORF">Y032_0031g2245</name>
</gene>
<organism evidence="1 2">
    <name type="scientific">Ancylostoma ceylanicum</name>
    <dbReference type="NCBI Taxonomy" id="53326"/>
    <lineage>
        <taxon>Eukaryota</taxon>
        <taxon>Metazoa</taxon>
        <taxon>Ecdysozoa</taxon>
        <taxon>Nematoda</taxon>
        <taxon>Chromadorea</taxon>
        <taxon>Rhabditida</taxon>
        <taxon>Rhabditina</taxon>
        <taxon>Rhabditomorpha</taxon>
        <taxon>Strongyloidea</taxon>
        <taxon>Ancylostomatidae</taxon>
        <taxon>Ancylostomatinae</taxon>
        <taxon>Ancylostoma</taxon>
    </lineage>
</organism>
<dbReference type="EMBL" id="JARK01001367">
    <property type="protein sequence ID" value="EYC17041.1"/>
    <property type="molecule type" value="Genomic_DNA"/>
</dbReference>
<evidence type="ECO:0008006" key="3">
    <source>
        <dbReference type="Google" id="ProtNLM"/>
    </source>
</evidence>
<keyword evidence="2" id="KW-1185">Reference proteome</keyword>
<dbReference type="InterPro" id="IPR035109">
    <property type="entry name" value="ASPR"/>
</dbReference>
<dbReference type="OrthoDB" id="5890757at2759"/>
<dbReference type="AlphaFoldDB" id="A0A016UQ63"/>
<sequence length="147" mass="16553">MKTPTHGQVIRTMSSYTALLACAVYLLSITCFADASKHALPDCQTIITMGKHLRGILYDEVVAAIKKDNMEYDCKLEKIAFQLARNGISSMPERNAVYGESPRSERLNLKSIVQGWKYELQLMVEETKFGCIVLDGKKHFKVACVFE</sequence>
<evidence type="ECO:0000313" key="1">
    <source>
        <dbReference type="EMBL" id="EYC17041.1"/>
    </source>
</evidence>
<dbReference type="Pfam" id="PF17641">
    <property type="entry name" value="ASPRs"/>
    <property type="match status" value="1"/>
</dbReference>
<reference evidence="2" key="1">
    <citation type="journal article" date="2015" name="Nat. Genet.">
        <title>The genome and transcriptome of the zoonotic hookworm Ancylostoma ceylanicum identify infection-specific gene families.</title>
        <authorList>
            <person name="Schwarz E.M."/>
            <person name="Hu Y."/>
            <person name="Antoshechkin I."/>
            <person name="Miller M.M."/>
            <person name="Sternberg P.W."/>
            <person name="Aroian R.V."/>
        </authorList>
    </citation>
    <scope>NUCLEOTIDE SEQUENCE</scope>
    <source>
        <strain evidence="2">HY135</strain>
    </source>
</reference>
<proteinExistence type="predicted"/>
<dbReference type="Proteomes" id="UP000024635">
    <property type="component" value="Unassembled WGS sequence"/>
</dbReference>
<evidence type="ECO:0000313" key="2">
    <source>
        <dbReference type="Proteomes" id="UP000024635"/>
    </source>
</evidence>
<accession>A0A016UQ63</accession>
<name>A0A016UQ63_9BILA</name>
<protein>
    <recommendedName>
        <fullName evidence="3">SCP domain-containing protein</fullName>
    </recommendedName>
</protein>